<reference evidence="2" key="2">
    <citation type="submission" date="2020-11" db="EMBL/GenBank/DDBJ databases">
        <authorList>
            <person name="McCartney M.A."/>
            <person name="Auch B."/>
            <person name="Kono T."/>
            <person name="Mallez S."/>
            <person name="Becker A."/>
            <person name="Gohl D.M."/>
            <person name="Silverstein K.A.T."/>
            <person name="Koren S."/>
            <person name="Bechman K.B."/>
            <person name="Herman A."/>
            <person name="Abrahante J.E."/>
            <person name="Garbe J."/>
        </authorList>
    </citation>
    <scope>NUCLEOTIDE SEQUENCE</scope>
    <source>
        <strain evidence="2">Duluth1</strain>
        <tissue evidence="2">Whole animal</tissue>
    </source>
</reference>
<dbReference type="Pfam" id="PF00582">
    <property type="entry name" value="Usp"/>
    <property type="match status" value="1"/>
</dbReference>
<evidence type="ECO:0000313" key="3">
    <source>
        <dbReference type="Proteomes" id="UP000828390"/>
    </source>
</evidence>
<evidence type="ECO:0000259" key="1">
    <source>
        <dbReference type="Pfam" id="PF00582"/>
    </source>
</evidence>
<gene>
    <name evidence="2" type="ORF">DPMN_108949</name>
</gene>
<dbReference type="PANTHER" id="PTHR46989">
    <property type="entry name" value="USP DOMAIN-CONTAINING PROTEIN"/>
    <property type="match status" value="1"/>
</dbReference>
<dbReference type="Gene3D" id="3.40.50.620">
    <property type="entry name" value="HUPs"/>
    <property type="match status" value="1"/>
</dbReference>
<sequence length="162" mass="18038">MAEEAAKKGRTILIAMDGSKHAIHAFEWYAQNVYMDTDNVIIAHCAEPGVNIPSAALMAGNATMIQAMMKDNEDQVMEVFKTIDRLANKYNIKHILERLHGPPGESIIMAAEKQNADMIISGSRGYGTIRRTIMGSVSDYIVHHSNIPVCIVKHEDEHHKLK</sequence>
<protein>
    <recommendedName>
        <fullName evidence="1">UspA domain-containing protein</fullName>
    </recommendedName>
</protein>
<dbReference type="AlphaFoldDB" id="A0A9D4K9E2"/>
<keyword evidence="3" id="KW-1185">Reference proteome</keyword>
<dbReference type="PANTHER" id="PTHR46989:SF3">
    <property type="entry name" value="USPA DOMAIN-CONTAINING PROTEIN"/>
    <property type="match status" value="1"/>
</dbReference>
<proteinExistence type="predicted"/>
<dbReference type="EMBL" id="JAIWYP010000004">
    <property type="protein sequence ID" value="KAH3835595.1"/>
    <property type="molecule type" value="Genomic_DNA"/>
</dbReference>
<accession>A0A9D4K9E2</accession>
<name>A0A9D4K9E2_DREPO</name>
<dbReference type="InterPro" id="IPR006016">
    <property type="entry name" value="UspA"/>
</dbReference>
<feature type="domain" description="UspA" evidence="1">
    <location>
        <begin position="10"/>
        <end position="153"/>
    </location>
</feature>
<dbReference type="CDD" id="cd23659">
    <property type="entry name" value="USP_At3g01520-like"/>
    <property type="match status" value="1"/>
</dbReference>
<organism evidence="2 3">
    <name type="scientific">Dreissena polymorpha</name>
    <name type="common">Zebra mussel</name>
    <name type="synonym">Mytilus polymorpha</name>
    <dbReference type="NCBI Taxonomy" id="45954"/>
    <lineage>
        <taxon>Eukaryota</taxon>
        <taxon>Metazoa</taxon>
        <taxon>Spiralia</taxon>
        <taxon>Lophotrochozoa</taxon>
        <taxon>Mollusca</taxon>
        <taxon>Bivalvia</taxon>
        <taxon>Autobranchia</taxon>
        <taxon>Heteroconchia</taxon>
        <taxon>Euheterodonta</taxon>
        <taxon>Imparidentia</taxon>
        <taxon>Neoheterodontei</taxon>
        <taxon>Myida</taxon>
        <taxon>Dreissenoidea</taxon>
        <taxon>Dreissenidae</taxon>
        <taxon>Dreissena</taxon>
    </lineage>
</organism>
<reference evidence="2" key="1">
    <citation type="journal article" date="2019" name="bioRxiv">
        <title>The Genome of the Zebra Mussel, Dreissena polymorpha: A Resource for Invasive Species Research.</title>
        <authorList>
            <person name="McCartney M.A."/>
            <person name="Auch B."/>
            <person name="Kono T."/>
            <person name="Mallez S."/>
            <person name="Zhang Y."/>
            <person name="Obille A."/>
            <person name="Becker A."/>
            <person name="Abrahante J.E."/>
            <person name="Garbe J."/>
            <person name="Badalamenti J.P."/>
            <person name="Herman A."/>
            <person name="Mangelson H."/>
            <person name="Liachko I."/>
            <person name="Sullivan S."/>
            <person name="Sone E.D."/>
            <person name="Koren S."/>
            <person name="Silverstein K.A.T."/>
            <person name="Beckman K.B."/>
            <person name="Gohl D.M."/>
        </authorList>
    </citation>
    <scope>NUCLEOTIDE SEQUENCE</scope>
    <source>
        <strain evidence="2">Duluth1</strain>
        <tissue evidence="2">Whole animal</tissue>
    </source>
</reference>
<dbReference type="SUPFAM" id="SSF52402">
    <property type="entry name" value="Adenine nucleotide alpha hydrolases-like"/>
    <property type="match status" value="1"/>
</dbReference>
<dbReference type="InterPro" id="IPR006015">
    <property type="entry name" value="Universal_stress_UspA"/>
</dbReference>
<dbReference type="InterPro" id="IPR014729">
    <property type="entry name" value="Rossmann-like_a/b/a_fold"/>
</dbReference>
<comment type="caution">
    <text evidence="2">The sequence shown here is derived from an EMBL/GenBank/DDBJ whole genome shotgun (WGS) entry which is preliminary data.</text>
</comment>
<dbReference type="Proteomes" id="UP000828390">
    <property type="component" value="Unassembled WGS sequence"/>
</dbReference>
<dbReference type="OrthoDB" id="843225at2759"/>
<evidence type="ECO:0000313" key="2">
    <source>
        <dbReference type="EMBL" id="KAH3835595.1"/>
    </source>
</evidence>
<dbReference type="PRINTS" id="PR01438">
    <property type="entry name" value="UNVRSLSTRESS"/>
</dbReference>